<dbReference type="RefSeq" id="WP_184009823.1">
    <property type="nucleotide sequence ID" value="NZ_JACIJS010000003.1"/>
</dbReference>
<gene>
    <name evidence="1" type="ORF">FHS89_001352</name>
</gene>
<evidence type="ECO:0000313" key="1">
    <source>
        <dbReference type="EMBL" id="MBB5515342.1"/>
    </source>
</evidence>
<dbReference type="EMBL" id="JACIJS010000003">
    <property type="protein sequence ID" value="MBB5515342.1"/>
    <property type="molecule type" value="Genomic_DNA"/>
</dbReference>
<reference evidence="1 2" key="1">
    <citation type="submission" date="2020-08" db="EMBL/GenBank/DDBJ databases">
        <title>Genomic Encyclopedia of Type Strains, Phase IV (KMG-IV): sequencing the most valuable type-strain genomes for metagenomic binning, comparative biology and taxonomic classification.</title>
        <authorList>
            <person name="Goeker M."/>
        </authorList>
    </citation>
    <scope>NUCLEOTIDE SEQUENCE [LARGE SCALE GENOMIC DNA]</scope>
    <source>
        <strain evidence="1 2">DSM 103377</strain>
    </source>
</reference>
<dbReference type="Proteomes" id="UP000553766">
    <property type="component" value="Unassembled WGS sequence"/>
</dbReference>
<comment type="caution">
    <text evidence="1">The sequence shown here is derived from an EMBL/GenBank/DDBJ whole genome shotgun (WGS) entry which is preliminary data.</text>
</comment>
<evidence type="ECO:0000313" key="2">
    <source>
        <dbReference type="Proteomes" id="UP000553766"/>
    </source>
</evidence>
<proteinExistence type="predicted"/>
<keyword evidence="2" id="KW-1185">Reference proteome</keyword>
<organism evidence="1 2">
    <name type="scientific">Rubricella aquisinus</name>
    <dbReference type="NCBI Taxonomy" id="2028108"/>
    <lineage>
        <taxon>Bacteria</taxon>
        <taxon>Pseudomonadati</taxon>
        <taxon>Pseudomonadota</taxon>
        <taxon>Alphaproteobacteria</taxon>
        <taxon>Rhodobacterales</taxon>
        <taxon>Paracoccaceae</taxon>
        <taxon>Rubricella</taxon>
    </lineage>
</organism>
<accession>A0A840WNW0</accession>
<protein>
    <submittedName>
        <fullName evidence="1">Uncharacterized protein</fullName>
    </submittedName>
</protein>
<sequence>MRSRPYQNRVHPDGTLHALPVRGGVMGNRGGRLHDGDGRICRAHASKRWIYCVTQFKGRRRRVMGDGYTELFFLDASTALSAGHRPCYECQRAEARRFASAWAIAFGLSAPPRADDMDRVLHPARRKRGEALMDWADLPYGAMCTMGQTPILKAASGAWGWTWQGYESTEPPSIRVRALTPAPIRAVLAAGFLPPGLPGSQTEQ</sequence>
<name>A0A840WNW0_9RHOB</name>
<dbReference type="AlphaFoldDB" id="A0A840WNW0"/>